<evidence type="ECO:0000313" key="12">
    <source>
        <dbReference type="EMBL" id="ODS32902.1"/>
    </source>
</evidence>
<comment type="catalytic activity">
    <reaction evidence="6">
        <text>a 2,3-saturated acyl-CoA + A = a 2,3-dehydroacyl-CoA + AH2</text>
        <dbReference type="Rhea" id="RHEA:48608"/>
        <dbReference type="ChEBI" id="CHEBI:13193"/>
        <dbReference type="ChEBI" id="CHEBI:17499"/>
        <dbReference type="ChEBI" id="CHEBI:60015"/>
        <dbReference type="ChEBI" id="CHEBI:65111"/>
    </reaction>
</comment>
<dbReference type="PANTHER" id="PTHR43884">
    <property type="entry name" value="ACYL-COA DEHYDROGENASE"/>
    <property type="match status" value="1"/>
</dbReference>
<dbReference type="PATRIC" id="fig|1872076.5.peg.2300"/>
<evidence type="ECO:0000259" key="10">
    <source>
        <dbReference type="Pfam" id="PF02770"/>
    </source>
</evidence>
<dbReference type="EC" id="1.3.99.-" evidence="12"/>
<evidence type="ECO:0000259" key="11">
    <source>
        <dbReference type="Pfam" id="PF02771"/>
    </source>
</evidence>
<keyword evidence="3 7" id="KW-0285">Flavoprotein</keyword>
<sequence length="664" mass="74550">MSDLKNLKQLSEEDRKLIQAVEMMLGPEPAEMGFVKNMFWGNIRDELVFPYPQISNEEKIECDRILEKLDKYLCNEHPSIQIDQEEEIPRWVIDRLFELGVLGITIPKEYGGLGMSVTSYNRVLERIGRTCASTAVVVSAHQSIGCKAIMLFGNEEQKSRWLPGMATSELSAFCLSEPNVGCDAGGQETNCELSKDGKFYILNGEKKWATSGVFSGLFTVTAKQPLYDSKLGKTVDRVTALVCTPDMEGVDIYQKNRSKCGIRGTWQARIRFNNVKVPRENLLYKEGKGLTVALTCLDYGRCTLAAGMLGSAKSCMDQAIKWSQTRYQFNQPLSAFDLVKKRIARMAALTYAMDAVLYMTTGMLDRHDKDVMLETAICKVFCSEMGWRVINDVVQIMGGESYVTENEVERAFRDSRINLIVEGSNDVMHTFVFGYGGKQLVEQLISIQEALFWNSDQCFAANIRRIIRNIFRPGVMSNAVTLGLEMVFGIKRKLPQVSKIHSSIANEGLRLAKLVQDHSHQFKLISKKYREEILNKQTIQERISENAMWLHAVACTLSKLDQQLKANESGPQFERDKAAALHFIDMAELVINTNFSRLNKNADESMRTAASAALKHNDTLPNADFIIPESSPNAKGTGRVPPKEHIKQFPGDSAVNNKSDSCET</sequence>
<keyword evidence="4 7" id="KW-0274">FAD</keyword>
<evidence type="ECO:0000256" key="1">
    <source>
        <dbReference type="ARBA" id="ARBA00001974"/>
    </source>
</evidence>
<dbReference type="InterPro" id="IPR009075">
    <property type="entry name" value="AcylCo_DH/oxidase_C"/>
</dbReference>
<dbReference type="SUPFAM" id="SSF47203">
    <property type="entry name" value="Acyl-CoA dehydrogenase C-terminal domain-like"/>
    <property type="match status" value="1"/>
</dbReference>
<dbReference type="InterPro" id="IPR009100">
    <property type="entry name" value="AcylCoA_DH/oxidase_NM_dom_sf"/>
</dbReference>
<dbReference type="Proteomes" id="UP000094056">
    <property type="component" value="Unassembled WGS sequence"/>
</dbReference>
<reference evidence="12 13" key="1">
    <citation type="submission" date="2016-07" db="EMBL/GenBank/DDBJ databases">
        <title>Draft genome of Scalindua rubra, obtained from a brine-seawater interface in the Red Sea, sheds light on salt adaptation in anammox bacteria.</title>
        <authorList>
            <person name="Speth D.R."/>
            <person name="Lagkouvardos I."/>
            <person name="Wang Y."/>
            <person name="Qian P.-Y."/>
            <person name="Dutilh B.E."/>
            <person name="Jetten M.S."/>
        </authorList>
    </citation>
    <scope>NUCLEOTIDE SEQUENCE [LARGE SCALE GENOMIC DNA]</scope>
    <source>
        <strain evidence="12">BSI-1</strain>
    </source>
</reference>
<evidence type="ECO:0000256" key="7">
    <source>
        <dbReference type="RuleBase" id="RU362125"/>
    </source>
</evidence>
<dbReference type="GO" id="GO:0003995">
    <property type="term" value="F:acyl-CoA dehydrogenase activity"/>
    <property type="evidence" value="ECO:0007669"/>
    <property type="project" value="TreeGrafter"/>
</dbReference>
<protein>
    <submittedName>
        <fullName evidence="12">Putative acyl-CoA dehydrogenase</fullName>
        <ecNumber evidence="12">1.3.99.-</ecNumber>
    </submittedName>
</protein>
<gene>
    <name evidence="12" type="primary">fadE</name>
    <name evidence="12" type="ORF">SCARUB_01954</name>
</gene>
<organism evidence="12 13">
    <name type="scientific">Candidatus Scalindua rubra</name>
    <dbReference type="NCBI Taxonomy" id="1872076"/>
    <lineage>
        <taxon>Bacteria</taxon>
        <taxon>Pseudomonadati</taxon>
        <taxon>Planctomycetota</taxon>
        <taxon>Candidatus Brocadiia</taxon>
        <taxon>Candidatus Brocadiales</taxon>
        <taxon>Candidatus Scalinduaceae</taxon>
        <taxon>Candidatus Scalindua</taxon>
    </lineage>
</organism>
<dbReference type="InterPro" id="IPR036250">
    <property type="entry name" value="AcylCo_DH-like_C"/>
</dbReference>
<dbReference type="Pfam" id="PF00441">
    <property type="entry name" value="Acyl-CoA_dh_1"/>
    <property type="match status" value="1"/>
</dbReference>
<dbReference type="InterPro" id="IPR046373">
    <property type="entry name" value="Acyl-CoA_Oxase/DH_mid-dom_sf"/>
</dbReference>
<dbReference type="InterPro" id="IPR037069">
    <property type="entry name" value="AcylCoA_DH/ox_N_sf"/>
</dbReference>
<dbReference type="PANTHER" id="PTHR43884:SF9">
    <property type="entry name" value="COMPLEX I ASSEMBLY FACTOR ACAD9, MITOCHONDRIAL"/>
    <property type="match status" value="1"/>
</dbReference>
<evidence type="ECO:0000256" key="4">
    <source>
        <dbReference type="ARBA" id="ARBA00022827"/>
    </source>
</evidence>
<dbReference type="Pfam" id="PF02770">
    <property type="entry name" value="Acyl-CoA_dh_M"/>
    <property type="match status" value="1"/>
</dbReference>
<dbReference type="Gene3D" id="1.10.540.10">
    <property type="entry name" value="Acyl-CoA dehydrogenase/oxidase, N-terminal domain"/>
    <property type="match status" value="1"/>
</dbReference>
<feature type="domain" description="Acyl-CoA oxidase/dehydrogenase middle" evidence="10">
    <location>
        <begin position="172"/>
        <end position="275"/>
    </location>
</feature>
<comment type="similarity">
    <text evidence="2 7">Belongs to the acyl-CoA dehydrogenase family.</text>
</comment>
<feature type="domain" description="Acyl-CoA dehydrogenase/oxidase C-terminal" evidence="9">
    <location>
        <begin position="287"/>
        <end position="430"/>
    </location>
</feature>
<comment type="caution">
    <text evidence="12">The sequence shown here is derived from an EMBL/GenBank/DDBJ whole genome shotgun (WGS) entry which is preliminary data.</text>
</comment>
<evidence type="ECO:0000256" key="2">
    <source>
        <dbReference type="ARBA" id="ARBA00009347"/>
    </source>
</evidence>
<feature type="compositionally biased region" description="Polar residues" evidence="8">
    <location>
        <begin position="654"/>
        <end position="664"/>
    </location>
</feature>
<comment type="cofactor">
    <cofactor evidence="1 7">
        <name>FAD</name>
        <dbReference type="ChEBI" id="CHEBI:57692"/>
    </cofactor>
</comment>
<dbReference type="AlphaFoldDB" id="A0A1E3XBA1"/>
<proteinExistence type="inferred from homology"/>
<evidence type="ECO:0000256" key="3">
    <source>
        <dbReference type="ARBA" id="ARBA00022630"/>
    </source>
</evidence>
<dbReference type="Pfam" id="PF02771">
    <property type="entry name" value="Acyl-CoA_dh_N"/>
    <property type="match status" value="1"/>
</dbReference>
<evidence type="ECO:0000259" key="9">
    <source>
        <dbReference type="Pfam" id="PF00441"/>
    </source>
</evidence>
<dbReference type="FunFam" id="1.10.540.10:FF:000001">
    <property type="entry name" value="Very long-chain-specific acyl-CoA dehydrogenase, mitochondrial"/>
    <property type="match status" value="1"/>
</dbReference>
<dbReference type="InterPro" id="IPR006091">
    <property type="entry name" value="Acyl-CoA_Oxase/DH_mid-dom"/>
</dbReference>
<name>A0A1E3XBA1_9BACT</name>
<keyword evidence="5 7" id="KW-0560">Oxidoreductase</keyword>
<accession>A0A1E3XBA1</accession>
<feature type="domain" description="Acyl-CoA dehydrogenase/oxidase N-terminal" evidence="11">
    <location>
        <begin position="79"/>
        <end position="169"/>
    </location>
</feature>
<dbReference type="Gene3D" id="2.40.110.10">
    <property type="entry name" value="Butyryl-CoA Dehydrogenase, subunit A, domain 2"/>
    <property type="match status" value="1"/>
</dbReference>
<evidence type="ECO:0000256" key="6">
    <source>
        <dbReference type="ARBA" id="ARBA00052546"/>
    </source>
</evidence>
<dbReference type="FunFam" id="1.20.140.10:FF:000019">
    <property type="entry name" value="Acyl-CoA dehydrogenase"/>
    <property type="match status" value="1"/>
</dbReference>
<feature type="region of interest" description="Disordered" evidence="8">
    <location>
        <begin position="623"/>
        <end position="664"/>
    </location>
</feature>
<evidence type="ECO:0000256" key="5">
    <source>
        <dbReference type="ARBA" id="ARBA00023002"/>
    </source>
</evidence>
<dbReference type="InterPro" id="IPR013786">
    <property type="entry name" value="AcylCoA_DH/ox_N"/>
</dbReference>
<dbReference type="EMBL" id="MAYW01000044">
    <property type="protein sequence ID" value="ODS32902.1"/>
    <property type="molecule type" value="Genomic_DNA"/>
</dbReference>
<dbReference type="Gene3D" id="1.20.140.10">
    <property type="entry name" value="Butyryl-CoA Dehydrogenase, subunit A, domain 3"/>
    <property type="match status" value="2"/>
</dbReference>
<evidence type="ECO:0000313" key="13">
    <source>
        <dbReference type="Proteomes" id="UP000094056"/>
    </source>
</evidence>
<dbReference type="GO" id="GO:0050660">
    <property type="term" value="F:flavin adenine dinucleotide binding"/>
    <property type="evidence" value="ECO:0007669"/>
    <property type="project" value="InterPro"/>
</dbReference>
<evidence type="ECO:0000256" key="8">
    <source>
        <dbReference type="SAM" id="MobiDB-lite"/>
    </source>
</evidence>
<dbReference type="SUPFAM" id="SSF56645">
    <property type="entry name" value="Acyl-CoA dehydrogenase NM domain-like"/>
    <property type="match status" value="1"/>
</dbReference>